<keyword evidence="6" id="KW-1185">Reference proteome</keyword>
<dbReference type="STRING" id="589385.SAMN05421504_102368"/>
<comment type="similarity">
    <text evidence="2">Belongs to the EspG family.</text>
</comment>
<dbReference type="Pfam" id="PF14011">
    <property type="entry name" value="ESX-1_EspG"/>
    <property type="match status" value="1"/>
</dbReference>
<dbReference type="RefSeq" id="WP_091288265.1">
    <property type="nucleotide sequence ID" value="NZ_FNON01000002.1"/>
</dbReference>
<sequence>MAGGELLTLMELDFLWEASGQQGELPYPLRGRSHGVTMEERALLRRQTMGVLVQRGLCDSAGRPEPQLEDFLGILTAPDASLDSMQINAPNSEPLLAVAAVLGGRGLFAVQDQRGLHLNPIEPDGMASAIISLLPPVARGTEKSVTVPLEELISGSGIDFMARRGHGNGDGRATADEDRKALAKLHAQPRLRGGQIGANARGRLGGRSRSPVLSWFDTETGRYFTQASRGRDGRDWITIAPADPAALRHRLGEMLAGAANASSTVS</sequence>
<dbReference type="Proteomes" id="UP000199515">
    <property type="component" value="Unassembled WGS sequence"/>
</dbReference>
<reference evidence="5 6" key="1">
    <citation type="submission" date="2016-10" db="EMBL/GenBank/DDBJ databases">
        <authorList>
            <person name="de Groot N.N."/>
        </authorList>
    </citation>
    <scope>NUCLEOTIDE SEQUENCE [LARGE SCALE GENOMIC DNA]</scope>
    <source>
        <strain evidence="5 6">CPCC 202699</strain>
    </source>
</reference>
<evidence type="ECO:0000313" key="6">
    <source>
        <dbReference type="Proteomes" id="UP000199515"/>
    </source>
</evidence>
<keyword evidence="4" id="KW-0143">Chaperone</keyword>
<keyword evidence="3" id="KW-0963">Cytoplasm</keyword>
<comment type="subcellular location">
    <subcellularLocation>
        <location evidence="1">Cytoplasm</location>
    </subcellularLocation>
</comment>
<evidence type="ECO:0000256" key="3">
    <source>
        <dbReference type="ARBA" id="ARBA00022490"/>
    </source>
</evidence>
<accession>A0A1H2Z3K4</accession>
<dbReference type="OrthoDB" id="5175124at2"/>
<name>A0A1H2Z3K4_9PSEU</name>
<evidence type="ECO:0000256" key="4">
    <source>
        <dbReference type="ARBA" id="ARBA00023186"/>
    </source>
</evidence>
<dbReference type="InterPro" id="IPR025734">
    <property type="entry name" value="EspG"/>
</dbReference>
<evidence type="ECO:0000313" key="5">
    <source>
        <dbReference type="EMBL" id="SDX12053.1"/>
    </source>
</evidence>
<proteinExistence type="inferred from homology"/>
<evidence type="ECO:0000256" key="1">
    <source>
        <dbReference type="ARBA" id="ARBA00004496"/>
    </source>
</evidence>
<evidence type="ECO:0000256" key="2">
    <source>
        <dbReference type="ARBA" id="ARBA00006411"/>
    </source>
</evidence>
<dbReference type="AlphaFoldDB" id="A0A1H2Z3K4"/>
<organism evidence="5 6">
    <name type="scientific">Amycolatopsis xylanica</name>
    <dbReference type="NCBI Taxonomy" id="589385"/>
    <lineage>
        <taxon>Bacteria</taxon>
        <taxon>Bacillati</taxon>
        <taxon>Actinomycetota</taxon>
        <taxon>Actinomycetes</taxon>
        <taxon>Pseudonocardiales</taxon>
        <taxon>Pseudonocardiaceae</taxon>
        <taxon>Amycolatopsis</taxon>
    </lineage>
</organism>
<protein>
    <submittedName>
        <fullName evidence="5">EspG family protein</fullName>
    </submittedName>
</protein>
<gene>
    <name evidence="5" type="ORF">SAMN05421504_102368</name>
</gene>
<dbReference type="EMBL" id="FNON01000002">
    <property type="protein sequence ID" value="SDX12053.1"/>
    <property type="molecule type" value="Genomic_DNA"/>
</dbReference>